<dbReference type="InterPro" id="IPR010610">
    <property type="entry name" value="EryCIII-like_C"/>
</dbReference>
<organism evidence="8 9">
    <name type="scientific">Kibdelosporangium banguiense</name>
    <dbReference type="NCBI Taxonomy" id="1365924"/>
    <lineage>
        <taxon>Bacteria</taxon>
        <taxon>Bacillati</taxon>
        <taxon>Actinomycetota</taxon>
        <taxon>Actinomycetes</taxon>
        <taxon>Pseudonocardiales</taxon>
        <taxon>Pseudonocardiaceae</taxon>
        <taxon>Kibdelosporangium</taxon>
    </lineage>
</organism>
<evidence type="ECO:0000256" key="1">
    <source>
        <dbReference type="ARBA" id="ARBA00006962"/>
    </source>
</evidence>
<dbReference type="PANTHER" id="PTHR48050">
    <property type="entry name" value="STEROL 3-BETA-GLUCOSYLTRANSFERASE"/>
    <property type="match status" value="1"/>
</dbReference>
<evidence type="ECO:0000313" key="9">
    <source>
        <dbReference type="Proteomes" id="UP001519332"/>
    </source>
</evidence>
<evidence type="ECO:0000313" key="8">
    <source>
        <dbReference type="EMBL" id="MBP2329778.1"/>
    </source>
</evidence>
<protein>
    <submittedName>
        <fullName evidence="8">Glycosyltransferase (Activator-dependent family)</fullName>
    </submittedName>
</protein>
<reference evidence="8 9" key="1">
    <citation type="submission" date="2021-03" db="EMBL/GenBank/DDBJ databases">
        <title>Sequencing the genomes of 1000 actinobacteria strains.</title>
        <authorList>
            <person name="Klenk H.-P."/>
        </authorList>
    </citation>
    <scope>NUCLEOTIDE SEQUENCE [LARGE SCALE GENOMIC DNA]</scope>
    <source>
        <strain evidence="8 9">DSM 46670</strain>
    </source>
</reference>
<proteinExistence type="inferred from homology"/>
<accession>A0ABS4TZF7</accession>
<dbReference type="RefSeq" id="WP_209646483.1">
    <property type="nucleotide sequence ID" value="NZ_JAGINW010000001.1"/>
</dbReference>
<comment type="caution">
    <text evidence="8">The sequence shown here is derived from an EMBL/GenBank/DDBJ whole genome shotgun (WGS) entry which is preliminary data.</text>
</comment>
<keyword evidence="4" id="KW-0045">Antibiotic biosynthesis</keyword>
<name>A0ABS4TZF7_9PSEU</name>
<dbReference type="PANTHER" id="PTHR48050:SF13">
    <property type="entry name" value="STEROL 3-BETA-GLUCOSYLTRANSFERASE UGT80A2"/>
    <property type="match status" value="1"/>
</dbReference>
<keyword evidence="3" id="KW-0808">Transferase</keyword>
<dbReference type="NCBIfam" id="TIGR04516">
    <property type="entry name" value="glycosyl_450act"/>
    <property type="match status" value="1"/>
</dbReference>
<dbReference type="Pfam" id="PF21036">
    <property type="entry name" value="EryCIII-like_N"/>
    <property type="match status" value="1"/>
</dbReference>
<evidence type="ECO:0000256" key="5">
    <source>
        <dbReference type="SAM" id="SignalP"/>
    </source>
</evidence>
<dbReference type="InterPro" id="IPR050426">
    <property type="entry name" value="Glycosyltransferase_28"/>
</dbReference>
<feature type="domain" description="Erythromycin biosynthesis protein CIII-like C-terminal" evidence="6">
    <location>
        <begin position="267"/>
        <end position="409"/>
    </location>
</feature>
<feature type="chain" id="PRO_5046937067" evidence="5">
    <location>
        <begin position="24"/>
        <end position="417"/>
    </location>
</feature>
<gene>
    <name evidence="8" type="ORF">JOF56_010163</name>
</gene>
<feature type="signal peptide" evidence="5">
    <location>
        <begin position="1"/>
        <end position="23"/>
    </location>
</feature>
<evidence type="ECO:0000256" key="4">
    <source>
        <dbReference type="ARBA" id="ARBA00023194"/>
    </source>
</evidence>
<evidence type="ECO:0000259" key="7">
    <source>
        <dbReference type="Pfam" id="PF21036"/>
    </source>
</evidence>
<dbReference type="InterPro" id="IPR002213">
    <property type="entry name" value="UDP_glucos_trans"/>
</dbReference>
<dbReference type="InterPro" id="IPR048284">
    <property type="entry name" value="EryCIII-like_N"/>
</dbReference>
<dbReference type="InterPro" id="IPR030953">
    <property type="entry name" value="Glycosyl_450act"/>
</dbReference>
<sequence>MRILFTTAAVRSFLLTMVPLAWALRAAGHEVRVACRPNFAGNVTEAGLTAVPVGSDRDPWARVTPQQLEATRAGLHPPYDVVDMRSDDITWEHLKAGYDREVTWWHKAENFPIVAELVEFARHWKPDLVIWEPTSYAGAIAAKAVGAAHGRLLWGTDVLGITRDHFLRLREDRDDPLADWLGANALHYGAEYSEDMATGHFTIDQLPESLRLMKTGLHRVPMRYTPYGGPAVVPRWLWEAPQRPRVAMSFGIAATNFFDGYTAPVQSILDSLADLDIEVVATISDEQQSKLDRIPANATLVPYVPLQALAPTCAAFVHHAGAATLATVSLHAVPQLSLPYHFDEPALARALAAQGAGLTILEQATGTLVRENVLRLLNEPEFGERARALRDELLAMPTPGELVGHLEELTAKYRDTA</sequence>
<dbReference type="Proteomes" id="UP001519332">
    <property type="component" value="Unassembled WGS sequence"/>
</dbReference>
<comment type="similarity">
    <text evidence="1">Belongs to the glycosyltransferase 28 family.</text>
</comment>
<keyword evidence="2" id="KW-0328">Glycosyltransferase</keyword>
<keyword evidence="5" id="KW-0732">Signal</keyword>
<dbReference type="SUPFAM" id="SSF53756">
    <property type="entry name" value="UDP-Glycosyltransferase/glycogen phosphorylase"/>
    <property type="match status" value="1"/>
</dbReference>
<dbReference type="CDD" id="cd03784">
    <property type="entry name" value="GT1_Gtf-like"/>
    <property type="match status" value="1"/>
</dbReference>
<feature type="domain" description="Erythromycin biosynthesis protein CIII-like N-terminal" evidence="7">
    <location>
        <begin position="22"/>
        <end position="251"/>
    </location>
</feature>
<evidence type="ECO:0000259" key="6">
    <source>
        <dbReference type="Pfam" id="PF06722"/>
    </source>
</evidence>
<dbReference type="EMBL" id="JAGINW010000001">
    <property type="protein sequence ID" value="MBP2329778.1"/>
    <property type="molecule type" value="Genomic_DNA"/>
</dbReference>
<dbReference type="Gene3D" id="3.40.50.2000">
    <property type="entry name" value="Glycogen Phosphorylase B"/>
    <property type="match status" value="2"/>
</dbReference>
<evidence type="ECO:0000256" key="3">
    <source>
        <dbReference type="ARBA" id="ARBA00022679"/>
    </source>
</evidence>
<keyword evidence="9" id="KW-1185">Reference proteome</keyword>
<dbReference type="Pfam" id="PF06722">
    <property type="entry name" value="EryCIII-like_C"/>
    <property type="match status" value="1"/>
</dbReference>
<evidence type="ECO:0000256" key="2">
    <source>
        <dbReference type="ARBA" id="ARBA00022676"/>
    </source>
</evidence>